<dbReference type="PANTHER" id="PTHR31218">
    <property type="entry name" value="WAT1-RELATED PROTEIN"/>
    <property type="match status" value="1"/>
</dbReference>
<evidence type="ECO:0000256" key="5">
    <source>
        <dbReference type="ARBA" id="ARBA00023136"/>
    </source>
</evidence>
<dbReference type="Pfam" id="PF00892">
    <property type="entry name" value="EamA"/>
    <property type="match status" value="1"/>
</dbReference>
<evidence type="ECO:0000313" key="9">
    <source>
        <dbReference type="Proteomes" id="UP000233551"/>
    </source>
</evidence>
<keyword evidence="3 6" id="KW-0812">Transmembrane</keyword>
<evidence type="ECO:0000256" key="6">
    <source>
        <dbReference type="RuleBase" id="RU363077"/>
    </source>
</evidence>
<dbReference type="Proteomes" id="UP000233551">
    <property type="component" value="Unassembled WGS sequence"/>
</dbReference>
<keyword evidence="4 6" id="KW-1133">Transmembrane helix</keyword>
<feature type="transmembrane region" description="Helical" evidence="6">
    <location>
        <begin position="219"/>
        <end position="241"/>
    </location>
</feature>
<comment type="subcellular location">
    <subcellularLocation>
        <location evidence="1 6">Membrane</location>
        <topology evidence="1 6">Multi-pass membrane protein</topology>
    </subcellularLocation>
</comment>
<evidence type="ECO:0000259" key="7">
    <source>
        <dbReference type="Pfam" id="PF00892"/>
    </source>
</evidence>
<feature type="transmembrane region" description="Helical" evidence="6">
    <location>
        <begin position="123"/>
        <end position="143"/>
    </location>
</feature>
<dbReference type="GO" id="GO:0022857">
    <property type="term" value="F:transmembrane transporter activity"/>
    <property type="evidence" value="ECO:0007669"/>
    <property type="project" value="InterPro"/>
</dbReference>
<evidence type="ECO:0000256" key="3">
    <source>
        <dbReference type="ARBA" id="ARBA00022692"/>
    </source>
</evidence>
<evidence type="ECO:0000313" key="8">
    <source>
        <dbReference type="EMBL" id="PKI69481.1"/>
    </source>
</evidence>
<evidence type="ECO:0000256" key="4">
    <source>
        <dbReference type="ARBA" id="ARBA00022989"/>
    </source>
</evidence>
<dbReference type="EMBL" id="PGOL01000505">
    <property type="protein sequence ID" value="PKI69481.1"/>
    <property type="molecule type" value="Genomic_DNA"/>
</dbReference>
<protein>
    <recommendedName>
        <fullName evidence="6">WAT1-related protein</fullName>
    </recommendedName>
</protein>
<gene>
    <name evidence="8" type="ORF">CRG98_010114</name>
</gene>
<evidence type="ECO:0000256" key="2">
    <source>
        <dbReference type="ARBA" id="ARBA00007635"/>
    </source>
</evidence>
<dbReference type="STRING" id="22663.A0A2I0KLV0"/>
<name>A0A2I0KLV0_PUNGR</name>
<comment type="similarity">
    <text evidence="2 6">Belongs to the drug/metabolite transporter (DMT) superfamily. Plant drug/metabolite exporter (P-DME) (TC 2.A.7.4) family.</text>
</comment>
<evidence type="ECO:0000256" key="1">
    <source>
        <dbReference type="ARBA" id="ARBA00004141"/>
    </source>
</evidence>
<comment type="caution">
    <text evidence="8">The sequence shown here is derived from an EMBL/GenBank/DDBJ whole genome shotgun (WGS) entry which is preliminary data.</text>
</comment>
<reference evidence="8 9" key="1">
    <citation type="submission" date="2017-11" db="EMBL/GenBank/DDBJ databases">
        <title>De-novo sequencing of pomegranate (Punica granatum L.) genome.</title>
        <authorList>
            <person name="Akparov Z."/>
            <person name="Amiraslanov A."/>
            <person name="Hajiyeva S."/>
            <person name="Abbasov M."/>
            <person name="Kaur K."/>
            <person name="Hamwieh A."/>
            <person name="Solovyev V."/>
            <person name="Salamov A."/>
            <person name="Braich B."/>
            <person name="Kosarev P."/>
            <person name="Mahmoud A."/>
            <person name="Hajiyev E."/>
            <person name="Babayeva S."/>
            <person name="Izzatullayeva V."/>
            <person name="Mammadov A."/>
            <person name="Mammadov A."/>
            <person name="Sharifova S."/>
            <person name="Ojaghi J."/>
            <person name="Eynullazada K."/>
            <person name="Bayramov B."/>
            <person name="Abdulazimova A."/>
            <person name="Shahmuradov I."/>
        </authorList>
    </citation>
    <scope>NUCLEOTIDE SEQUENCE [LARGE SCALE GENOMIC DNA]</scope>
    <source>
        <strain evidence="9">cv. AG2017</strain>
        <tissue evidence="8">Leaf</tissue>
    </source>
</reference>
<dbReference type="GO" id="GO:0016020">
    <property type="term" value="C:membrane"/>
    <property type="evidence" value="ECO:0007669"/>
    <property type="project" value="UniProtKB-SubCell"/>
</dbReference>
<feature type="transmembrane region" description="Helical" evidence="6">
    <location>
        <begin position="189"/>
        <end position="213"/>
    </location>
</feature>
<dbReference type="InterPro" id="IPR000620">
    <property type="entry name" value="EamA_dom"/>
</dbReference>
<feature type="transmembrane region" description="Helical" evidence="6">
    <location>
        <begin position="36"/>
        <end position="56"/>
    </location>
</feature>
<keyword evidence="5 6" id="KW-0472">Membrane</keyword>
<accession>A0A2I0KLV0</accession>
<dbReference type="InterPro" id="IPR030184">
    <property type="entry name" value="WAT1-related"/>
</dbReference>
<keyword evidence="9" id="KW-1185">Reference proteome</keyword>
<dbReference type="AlphaFoldDB" id="A0A2I0KLV0"/>
<proteinExistence type="inferred from homology"/>
<feature type="domain" description="EamA" evidence="7">
    <location>
        <begin position="125"/>
        <end position="246"/>
    </location>
</feature>
<organism evidence="8 9">
    <name type="scientific">Punica granatum</name>
    <name type="common">Pomegranate</name>
    <dbReference type="NCBI Taxonomy" id="22663"/>
    <lineage>
        <taxon>Eukaryota</taxon>
        <taxon>Viridiplantae</taxon>
        <taxon>Streptophyta</taxon>
        <taxon>Embryophyta</taxon>
        <taxon>Tracheophyta</taxon>
        <taxon>Spermatophyta</taxon>
        <taxon>Magnoliopsida</taxon>
        <taxon>eudicotyledons</taxon>
        <taxon>Gunneridae</taxon>
        <taxon>Pentapetalae</taxon>
        <taxon>rosids</taxon>
        <taxon>malvids</taxon>
        <taxon>Myrtales</taxon>
        <taxon>Lythraceae</taxon>
        <taxon>Punica</taxon>
    </lineage>
</organism>
<sequence>MGAAYPYVAMVLVQLCYSSSNMLLKVALERGLNQFVFVAYRHISASLLLCPFAYVLERRETVTLKTPKGRAKVIGTLISIGGSFIFTLWKGKCLINGHVQRPLIDIYGSNGNERKLSHVKESWLKGSALILLSNFTWSLWLIFQGVVYKDYPAQLSLNALICLFAAFHSSILALFATWDLNLWRLEWNVQLWTIIYSGVVVSALVNNLLIWGIGRKGPVFAAMFHPLQVVIVGIFWCIAFAERFHLGRC</sequence>
<feature type="transmembrane region" description="Helical" evidence="6">
    <location>
        <begin position="155"/>
        <end position="177"/>
    </location>
</feature>
<feature type="transmembrane region" description="Helical" evidence="6">
    <location>
        <begin position="71"/>
        <end position="89"/>
    </location>
</feature>